<reference evidence="5 6" key="1">
    <citation type="journal article" date="2018" name="Syst. Appl. Microbiol.">
        <title>Characterization and high-quality draft genome sequence of Herbivorax saccincola A7, an anaerobic, alkaliphilic, thermophilic, cellulolytic, and xylanolytic bacterium.</title>
        <authorList>
            <person name="Aikawa S."/>
            <person name="Baramee S."/>
            <person name="Sermsathanaswadi J."/>
            <person name="Thianheng P."/>
            <person name="Tachaapaikoon C."/>
            <person name="Shikata A."/>
            <person name="Waeonukul R."/>
            <person name="Pason P."/>
            <person name="Ratanakhanokchai K."/>
            <person name="Kosugi A."/>
        </authorList>
    </citation>
    <scope>NUCLEOTIDE SEQUENCE [LARGE SCALE GENOMIC DNA]</scope>
    <source>
        <strain evidence="5 6">A7</strain>
    </source>
</reference>
<keyword evidence="5" id="KW-0347">Helicase</keyword>
<evidence type="ECO:0000256" key="1">
    <source>
        <dbReference type="ARBA" id="ARBA00022741"/>
    </source>
</evidence>
<sequence length="1587" mass="182189">MMLFRPAESSKGIVEFFRKYLLTTFKTNNDIYNRQLKEQLSEDGVISKGPYISMSDSFEKDKTLRELVDEGILCRELLKLSELHPDRKLYKHQVEAICKANNGKNLIITTGTGSGKTECFLIPIINLLMREKEKSTLNPGVRTLIIYPMNALVNDQIRRLREIFINYQESGITFGKYTGETLENYSDALDEFIEREGTEPIKNELISREQMRKSPPHILITNFAMLEYLLLRPGDSIFFNKQNASKWHSIVFDEAHTYCGAKGIEVATLIKRVKAMLNRNDIQFFLTSATLGDEKSNPQIINFAHSLCDVHFDEDSIIRSSTIAPAKPESTSKLDFSIYRELAEKIRNNFASEHILKFLREKGIDIIKAENADEALEKTLYSMILHDDFYYEVRHHLLNKIKPLNQLAEELSVSVDDITDFIAVASNAQNNGDRIFEARYHMFIRGIEGVYVTLNPSNKLFIRKMETYKEDPKSNDCGFKVFEITFCYNCNATFIVGQTEDGYLVQKSKFNDDYSPEVYLLDGVYDEYDEENENENKYIVCAKCGAIERASSINGLSCGHGKENYNSLIKVKDLGDQLHTCPCCHVVNTQRSILRPFFLGNEAATAVIATALYNELPDVKITKKIISIDDPFFGSGPEKLIEERENLVKQFLTFSDNRQAAAFFATYLQTTYRENLIKRIMTKICKDNLQVIYQGVRLSTFVSWLEEYFEKYNIYYPDERKKHAWLAVLKELTNYKAMNALQNMGILYFDLNIKIPENEKLQLSSDETTTLFKMMALYFIKDAAIKLPITLTKADYKKLSYAGEIKGFSLNYTQKKYFQSWLPAIGKENVRTKLLRKLFAEKDDEFILRLLKAIWDKLLYERIIEYDSESGKFLLSSEAITVKAVDKLYICNECKTVTPYCLKNVCANPRCNGSLVEYDYLKAMEDNHYYDVYHNLNINDLLVKEHTAQLSSQKAYSYQNDFKKKSINVLSCSTTFEMGVDVGTLETVFMRNMPPSPANYAQRAGRAGRSSKAAAYSLTYCPNSSHDQNYFKDPVAMIKGTIQPPSFNVDNEKITLRHIFASAFSFFWRKYRELYKRTIGEFFEADGINALKKYLESHPGDLKEYLCNVLSPELKKYYEINTYGWISKLFLDDPNNPGVFDIAIKKYTSDLEELEKARIYCTERQREVEPGSKEDRELGRKIRDIGNSINTIKKQEIIEFLSRNNIIPKYGFPVDTVELTSFGKGGMLDSLRLDRDLFTAISEYAPESEVVADGKLITSRYIRVLSGFAWPEYKYVICKNCHTLIRVLWVEVIPKECRQCGHPLPKKIKNYIIPKFGFVMENGEPEDAGTEKPERTYKGSISYIGDGTRIESNTYSICGKKVIIGSSKMDELAVLNTSNFYICKVCGYAKLYDNDNDLAKEHAHYKPDGYPCSNKTLYPYSLGHEFKTDVVLLKFVSENITEIDVACTILYSLIEGLCRHLGIDRNELSGCLHWFRNDEFSGIGNYGFVLFDNTPGGAGYVRRMRDISILIGMLEAGAQVVNGCTCGGKEADTACYSCLCNYYNQKQHDILKRRYAIDFFNSLLNGEKKWWGIRLPDIGLVFNMENN</sequence>
<feature type="domain" description="Helicase C-terminal" evidence="4">
    <location>
        <begin position="884"/>
        <end position="1055"/>
    </location>
</feature>
<dbReference type="InterPro" id="IPR018973">
    <property type="entry name" value="MZB"/>
</dbReference>
<dbReference type="SUPFAM" id="SSF52540">
    <property type="entry name" value="P-loop containing nucleoside triphosphate hydrolases"/>
    <property type="match status" value="2"/>
</dbReference>
<evidence type="ECO:0000259" key="4">
    <source>
        <dbReference type="PROSITE" id="PS51194"/>
    </source>
</evidence>
<dbReference type="PANTHER" id="PTHR47957:SF3">
    <property type="entry name" value="ATP-DEPENDENT HELICASE HRQ1"/>
    <property type="match status" value="1"/>
</dbReference>
<protein>
    <submittedName>
        <fullName evidence="5">Helicase</fullName>
    </submittedName>
</protein>
<dbReference type="PROSITE" id="PS51192">
    <property type="entry name" value="HELICASE_ATP_BIND_1"/>
    <property type="match status" value="1"/>
</dbReference>
<dbReference type="PANTHER" id="PTHR47957">
    <property type="entry name" value="ATP-DEPENDENT HELICASE HRQ1"/>
    <property type="match status" value="1"/>
</dbReference>
<evidence type="ECO:0000313" key="5">
    <source>
        <dbReference type="EMBL" id="PQQ66452.1"/>
    </source>
</evidence>
<dbReference type="EMBL" id="NEMB01000003">
    <property type="protein sequence ID" value="PQQ66452.1"/>
    <property type="molecule type" value="Genomic_DNA"/>
</dbReference>
<evidence type="ECO:0000259" key="3">
    <source>
        <dbReference type="PROSITE" id="PS51192"/>
    </source>
</evidence>
<keyword evidence="5" id="KW-0378">Hydrolase</keyword>
<comment type="caution">
    <text evidence="5">The sequence shown here is derived from an EMBL/GenBank/DDBJ whole genome shotgun (WGS) entry which is preliminary data.</text>
</comment>
<dbReference type="GO" id="GO:0005524">
    <property type="term" value="F:ATP binding"/>
    <property type="evidence" value="ECO:0007669"/>
    <property type="project" value="UniProtKB-KW"/>
</dbReference>
<dbReference type="GO" id="GO:0006289">
    <property type="term" value="P:nucleotide-excision repair"/>
    <property type="evidence" value="ECO:0007669"/>
    <property type="project" value="TreeGrafter"/>
</dbReference>
<dbReference type="InterPro" id="IPR001650">
    <property type="entry name" value="Helicase_C-like"/>
</dbReference>
<dbReference type="InterPro" id="IPR027417">
    <property type="entry name" value="P-loop_NTPase"/>
</dbReference>
<organism evidence="5 6">
    <name type="scientific">Acetivibrio saccincola</name>
    <dbReference type="NCBI Taxonomy" id="1677857"/>
    <lineage>
        <taxon>Bacteria</taxon>
        <taxon>Bacillati</taxon>
        <taxon>Bacillota</taxon>
        <taxon>Clostridia</taxon>
        <taxon>Eubacteriales</taxon>
        <taxon>Oscillospiraceae</taxon>
        <taxon>Acetivibrio</taxon>
    </lineage>
</organism>
<dbReference type="CDD" id="cd18785">
    <property type="entry name" value="SF2_C"/>
    <property type="match status" value="1"/>
</dbReference>
<gene>
    <name evidence="5" type="ORF">B9R14_06580</name>
</gene>
<dbReference type="GO" id="GO:0003676">
    <property type="term" value="F:nucleic acid binding"/>
    <property type="evidence" value="ECO:0007669"/>
    <property type="project" value="InterPro"/>
</dbReference>
<dbReference type="GO" id="GO:0036297">
    <property type="term" value="P:interstrand cross-link repair"/>
    <property type="evidence" value="ECO:0007669"/>
    <property type="project" value="TreeGrafter"/>
</dbReference>
<feature type="domain" description="Helicase ATP-binding" evidence="3">
    <location>
        <begin position="97"/>
        <end position="309"/>
    </location>
</feature>
<accession>A0A2S8R9I9</accession>
<dbReference type="InterPro" id="IPR011545">
    <property type="entry name" value="DEAD/DEAH_box_helicase_dom"/>
</dbReference>
<keyword evidence="1" id="KW-0547">Nucleotide-binding</keyword>
<dbReference type="InterPro" id="IPR014001">
    <property type="entry name" value="Helicase_ATP-bd"/>
</dbReference>
<keyword evidence="2" id="KW-0067">ATP-binding</keyword>
<name>A0A2S8R9I9_9FIRM</name>
<dbReference type="Pfam" id="PF09369">
    <property type="entry name" value="MZB"/>
    <property type="match status" value="1"/>
</dbReference>
<dbReference type="SMART" id="SM00490">
    <property type="entry name" value="HELICc"/>
    <property type="match status" value="1"/>
</dbReference>
<dbReference type="Pfam" id="PF00270">
    <property type="entry name" value="DEAD"/>
    <property type="match status" value="1"/>
</dbReference>
<dbReference type="PROSITE" id="PS51194">
    <property type="entry name" value="HELICASE_CTER"/>
    <property type="match status" value="1"/>
</dbReference>
<proteinExistence type="predicted"/>
<evidence type="ECO:0000256" key="2">
    <source>
        <dbReference type="ARBA" id="ARBA00022840"/>
    </source>
</evidence>
<dbReference type="OrthoDB" id="9774462at2"/>
<evidence type="ECO:0000313" key="6">
    <source>
        <dbReference type="Proteomes" id="UP000239720"/>
    </source>
</evidence>
<dbReference type="GO" id="GO:0043138">
    <property type="term" value="F:3'-5' DNA helicase activity"/>
    <property type="evidence" value="ECO:0007669"/>
    <property type="project" value="TreeGrafter"/>
</dbReference>
<dbReference type="Gene3D" id="3.40.50.300">
    <property type="entry name" value="P-loop containing nucleotide triphosphate hydrolases"/>
    <property type="match status" value="2"/>
</dbReference>
<dbReference type="Proteomes" id="UP000239720">
    <property type="component" value="Unassembled WGS sequence"/>
</dbReference>
<dbReference type="Pfam" id="PF00271">
    <property type="entry name" value="Helicase_C"/>
    <property type="match status" value="1"/>
</dbReference>
<dbReference type="SMART" id="SM00487">
    <property type="entry name" value="DEXDc"/>
    <property type="match status" value="1"/>
</dbReference>